<proteinExistence type="predicted"/>
<dbReference type="EMBL" id="JXXE01000148">
    <property type="protein sequence ID" value="KIZ45567.1"/>
    <property type="molecule type" value="Genomic_DNA"/>
</dbReference>
<evidence type="ECO:0000313" key="2">
    <source>
        <dbReference type="EMBL" id="KIZ45567.1"/>
    </source>
</evidence>
<feature type="region of interest" description="Disordered" evidence="1">
    <location>
        <begin position="161"/>
        <end position="181"/>
    </location>
</feature>
<comment type="caution">
    <text evidence="2">The sequence shown here is derived from an EMBL/GenBank/DDBJ whole genome shotgun (WGS) entry which is preliminary data.</text>
</comment>
<dbReference type="OrthoDB" id="8236663at2"/>
<organism evidence="2 3">
    <name type="scientific">Rhodopseudomonas palustris</name>
    <dbReference type="NCBI Taxonomy" id="1076"/>
    <lineage>
        <taxon>Bacteria</taxon>
        <taxon>Pseudomonadati</taxon>
        <taxon>Pseudomonadota</taxon>
        <taxon>Alphaproteobacteria</taxon>
        <taxon>Hyphomicrobiales</taxon>
        <taxon>Nitrobacteraceae</taxon>
        <taxon>Rhodopseudomonas</taxon>
    </lineage>
</organism>
<accession>A0A0D7F1H7</accession>
<dbReference type="Proteomes" id="UP000032515">
    <property type="component" value="Unassembled WGS sequence"/>
</dbReference>
<name>A0A0D7F1H7_RHOPL</name>
<evidence type="ECO:0000313" key="3">
    <source>
        <dbReference type="Proteomes" id="UP000032515"/>
    </source>
</evidence>
<gene>
    <name evidence="2" type="ORF">OO17_07620</name>
</gene>
<reference evidence="2 3" key="1">
    <citation type="submission" date="2014-11" db="EMBL/GenBank/DDBJ databases">
        <title>Genomics and ecophysiology of heterotrophic nitrogen fixing bacteria isolated from estuarine surface water.</title>
        <authorList>
            <person name="Bentzon-Tilia M."/>
            <person name="Severin I."/>
            <person name="Hansen L.H."/>
            <person name="Riemann L."/>
        </authorList>
    </citation>
    <scope>NUCLEOTIDE SEQUENCE [LARGE SCALE GENOMIC DNA]</scope>
    <source>
        <strain evidence="2 3">BAL398</strain>
    </source>
</reference>
<protein>
    <submittedName>
        <fullName evidence="2">Uncharacterized protein</fullName>
    </submittedName>
</protein>
<evidence type="ECO:0000256" key="1">
    <source>
        <dbReference type="SAM" id="MobiDB-lite"/>
    </source>
</evidence>
<sequence>MNRRRNFGQTWWLPMVDNDSTQTDEIGTPDDTKLTLARAFDSAWERFLEREGTKSGTDLNRKRLAGRIVAAAKSGEADEAMLAEAGLIYLSVLAEATRIGNEPQSVEQHAFVPEPQGAQAFGPDTIAAMSAALEQCMQELPLQTPSSVLSFLTNSILEEASRGERDPERLSANALEALRNR</sequence>
<dbReference type="AlphaFoldDB" id="A0A0D7F1H7"/>
<dbReference type="PATRIC" id="fig|1076.23.peg.747"/>